<accession>A0AAW3IQ33</accession>
<dbReference type="Proteomes" id="UP000037697">
    <property type="component" value="Unassembled WGS sequence"/>
</dbReference>
<evidence type="ECO:0000313" key="1">
    <source>
        <dbReference type="EMBL" id="KOY21441.1"/>
    </source>
</evidence>
<name>A0AAW3IQ33_VIBPH</name>
<organism evidence="1 2">
    <name type="scientific">Vibrio parahaemolyticus</name>
    <dbReference type="NCBI Taxonomy" id="670"/>
    <lineage>
        <taxon>Bacteria</taxon>
        <taxon>Pseudomonadati</taxon>
        <taxon>Pseudomonadota</taxon>
        <taxon>Gammaproteobacteria</taxon>
        <taxon>Vibrionales</taxon>
        <taxon>Vibrionaceae</taxon>
        <taxon>Vibrio</taxon>
    </lineage>
</organism>
<protein>
    <submittedName>
        <fullName evidence="1">Uncharacterized protein</fullName>
    </submittedName>
</protein>
<comment type="caution">
    <text evidence="1">The sequence shown here is derived from an EMBL/GenBank/DDBJ whole genome shotgun (WGS) entry which is preliminary data.</text>
</comment>
<gene>
    <name evidence="1" type="ORF">ACX05_21965</name>
</gene>
<dbReference type="RefSeq" id="WP_053812578.1">
    <property type="nucleotide sequence ID" value="NZ_LIRS01000139.1"/>
</dbReference>
<reference evidence="1 2" key="1">
    <citation type="submission" date="2015-07" db="EMBL/GenBank/DDBJ databases">
        <title>Foodborne Vibrio parahaemolyticus Isolates.</title>
        <authorList>
            <person name="Ronholm J."/>
            <person name="Petronella N."/>
            <person name="Kenwell R."/>
            <person name="Banerjee S."/>
        </authorList>
    </citation>
    <scope>NUCLEOTIDE SEQUENCE [LARGE SCALE GENOMIC DNA]</scope>
    <source>
        <strain evidence="1 2">HS-06-05</strain>
    </source>
</reference>
<proteinExistence type="predicted"/>
<dbReference type="EMBL" id="LIRS01000139">
    <property type="protein sequence ID" value="KOY21441.1"/>
    <property type="molecule type" value="Genomic_DNA"/>
</dbReference>
<evidence type="ECO:0000313" key="2">
    <source>
        <dbReference type="Proteomes" id="UP000037697"/>
    </source>
</evidence>
<sequence length="152" mass="17706">MKKYNRVYQRVLHYYLSKAQLAEEEFLVLTTLTEEEIESFFLDRIKTVRKVIYLLGQIVEYQKSKRDIDYLSWVGMQALIPRELCLISDSIGLHTKIDVTDKNSLGLGLLSSIDRRKAIVWGLRLKHSAPEQMLTVDSGARLRYLINRISQS</sequence>
<dbReference type="AlphaFoldDB" id="A0AAW3IQ33"/>